<dbReference type="AlphaFoldDB" id="A0A5C6V0G9"/>
<keyword evidence="6" id="KW-0547">Nucleotide-binding</keyword>
<sequence>MKPETILQNITVSKNGESEEAYERIDRYHEKSIEKLSGLYEGVIQEIGEDPTREGLLKTPERVAKAIQFLTHGYSLDPAEILKSAMFKEEYRQMVLVKEIELYSMCEHHMLPFFGKAYVAYIPDGQIVGLSKIPRVVDAYARRLQVQERLTYQIRDCIQETLRPLGVAVVIEAQHMCMQMRGVQKQNSVTTTSAFTGEFLKENTRNEFISLISSDLNK</sequence>
<dbReference type="OrthoDB" id="9801207at2"/>
<reference evidence="8 9" key="1">
    <citation type="submission" date="2019-08" db="EMBL/GenBank/DDBJ databases">
        <title>Genome of Luteibaculum oceani JCM 18817.</title>
        <authorList>
            <person name="Bowman J.P."/>
        </authorList>
    </citation>
    <scope>NUCLEOTIDE SEQUENCE [LARGE SCALE GENOMIC DNA]</scope>
    <source>
        <strain evidence="8 9">JCM 18817</strain>
    </source>
</reference>
<gene>
    <name evidence="6 8" type="primary">folE</name>
    <name evidence="8" type="ORF">FRX97_08655</name>
</gene>
<dbReference type="SUPFAM" id="SSF55620">
    <property type="entry name" value="Tetrahydrobiopterin biosynthesis enzymes-like"/>
    <property type="match status" value="1"/>
</dbReference>
<evidence type="ECO:0000313" key="9">
    <source>
        <dbReference type="Proteomes" id="UP000321168"/>
    </source>
</evidence>
<dbReference type="InterPro" id="IPR043134">
    <property type="entry name" value="GTP-CH-I_N"/>
</dbReference>
<keyword evidence="6" id="KW-0479">Metal-binding</keyword>
<dbReference type="HAMAP" id="MF_00223">
    <property type="entry name" value="FolE"/>
    <property type="match status" value="1"/>
</dbReference>
<comment type="caution">
    <text evidence="8">The sequence shown here is derived from an EMBL/GenBank/DDBJ whole genome shotgun (WGS) entry which is preliminary data.</text>
</comment>
<comment type="subunit">
    <text evidence="6">Homopolymer.</text>
</comment>
<keyword evidence="4 6" id="KW-0554">One-carbon metabolism</keyword>
<dbReference type="GO" id="GO:0005525">
    <property type="term" value="F:GTP binding"/>
    <property type="evidence" value="ECO:0007669"/>
    <property type="project" value="UniProtKB-KW"/>
</dbReference>
<name>A0A5C6V0G9_9FLAO</name>
<dbReference type="NCBIfam" id="NF006825">
    <property type="entry name" value="PRK09347.1-2"/>
    <property type="match status" value="1"/>
</dbReference>
<dbReference type="Gene3D" id="1.10.286.10">
    <property type="match status" value="1"/>
</dbReference>
<keyword evidence="6" id="KW-0342">GTP-binding</keyword>
<organism evidence="8 9">
    <name type="scientific">Luteibaculum oceani</name>
    <dbReference type="NCBI Taxonomy" id="1294296"/>
    <lineage>
        <taxon>Bacteria</taxon>
        <taxon>Pseudomonadati</taxon>
        <taxon>Bacteroidota</taxon>
        <taxon>Flavobacteriia</taxon>
        <taxon>Flavobacteriales</taxon>
        <taxon>Luteibaculaceae</taxon>
        <taxon>Luteibaculum</taxon>
    </lineage>
</organism>
<evidence type="ECO:0000256" key="2">
    <source>
        <dbReference type="ARBA" id="ARBA00005080"/>
    </source>
</evidence>
<dbReference type="GO" id="GO:0008270">
    <property type="term" value="F:zinc ion binding"/>
    <property type="evidence" value="ECO:0007669"/>
    <property type="project" value="UniProtKB-UniRule"/>
</dbReference>
<feature type="domain" description="GTP cyclohydrolase I" evidence="7">
    <location>
        <begin position="41"/>
        <end position="212"/>
    </location>
</feature>
<dbReference type="GO" id="GO:0005737">
    <property type="term" value="C:cytoplasm"/>
    <property type="evidence" value="ECO:0007669"/>
    <property type="project" value="TreeGrafter"/>
</dbReference>
<comment type="catalytic activity">
    <reaction evidence="1 6">
        <text>GTP + H2O = 7,8-dihydroneopterin 3'-triphosphate + formate + H(+)</text>
        <dbReference type="Rhea" id="RHEA:17473"/>
        <dbReference type="ChEBI" id="CHEBI:15377"/>
        <dbReference type="ChEBI" id="CHEBI:15378"/>
        <dbReference type="ChEBI" id="CHEBI:15740"/>
        <dbReference type="ChEBI" id="CHEBI:37565"/>
        <dbReference type="ChEBI" id="CHEBI:58462"/>
        <dbReference type="EC" id="3.5.4.16"/>
    </reaction>
</comment>
<proteinExistence type="inferred from homology"/>
<dbReference type="GO" id="GO:0006730">
    <property type="term" value="P:one-carbon metabolic process"/>
    <property type="evidence" value="ECO:0007669"/>
    <property type="project" value="UniProtKB-UniRule"/>
</dbReference>
<dbReference type="EMBL" id="VORB01000007">
    <property type="protein sequence ID" value="TXC78390.1"/>
    <property type="molecule type" value="Genomic_DNA"/>
</dbReference>
<evidence type="ECO:0000256" key="1">
    <source>
        <dbReference type="ARBA" id="ARBA00001052"/>
    </source>
</evidence>
<keyword evidence="9" id="KW-1185">Reference proteome</keyword>
<dbReference type="InterPro" id="IPR043133">
    <property type="entry name" value="GTP-CH-I_C/QueF"/>
</dbReference>
<dbReference type="InterPro" id="IPR020602">
    <property type="entry name" value="GTP_CycHdrlase_I_dom"/>
</dbReference>
<protein>
    <recommendedName>
        <fullName evidence="6">GTP cyclohydrolase 1</fullName>
        <ecNumber evidence="6">3.5.4.16</ecNumber>
    </recommendedName>
    <alternativeName>
        <fullName evidence="6">GTP cyclohydrolase I</fullName>
        <shortName evidence="6">GTP-CH-I</shortName>
    </alternativeName>
</protein>
<feature type="binding site" evidence="6">
    <location>
        <position position="109"/>
    </location>
    <ligand>
        <name>Zn(2+)</name>
        <dbReference type="ChEBI" id="CHEBI:29105"/>
    </ligand>
</feature>
<dbReference type="Proteomes" id="UP000321168">
    <property type="component" value="Unassembled WGS sequence"/>
</dbReference>
<dbReference type="GO" id="GO:0046654">
    <property type="term" value="P:tetrahydrofolate biosynthetic process"/>
    <property type="evidence" value="ECO:0007669"/>
    <property type="project" value="UniProtKB-UniRule"/>
</dbReference>
<dbReference type="InterPro" id="IPR018234">
    <property type="entry name" value="GTP_CycHdrlase_I_CS"/>
</dbReference>
<dbReference type="InterPro" id="IPR001474">
    <property type="entry name" value="GTP_CycHdrlase_I"/>
</dbReference>
<comment type="pathway">
    <text evidence="2 6">Cofactor biosynthesis; 7,8-dihydroneopterin triphosphate biosynthesis; 7,8-dihydroneopterin triphosphate from GTP: step 1/1.</text>
</comment>
<dbReference type="PANTHER" id="PTHR11109:SF7">
    <property type="entry name" value="GTP CYCLOHYDROLASE 1"/>
    <property type="match status" value="1"/>
</dbReference>
<dbReference type="PROSITE" id="PS00860">
    <property type="entry name" value="GTP_CYCLOHYDROL_1_2"/>
    <property type="match status" value="1"/>
</dbReference>
<evidence type="ECO:0000256" key="5">
    <source>
        <dbReference type="ARBA" id="ARBA00022801"/>
    </source>
</evidence>
<evidence type="ECO:0000256" key="4">
    <source>
        <dbReference type="ARBA" id="ARBA00022563"/>
    </source>
</evidence>
<evidence type="ECO:0000259" key="7">
    <source>
        <dbReference type="Pfam" id="PF01227"/>
    </source>
</evidence>
<dbReference type="UniPathway" id="UPA00848">
    <property type="reaction ID" value="UER00151"/>
</dbReference>
<dbReference type="PROSITE" id="PS00859">
    <property type="entry name" value="GTP_CYCLOHYDROL_1_1"/>
    <property type="match status" value="1"/>
</dbReference>
<evidence type="ECO:0000313" key="8">
    <source>
        <dbReference type="EMBL" id="TXC78390.1"/>
    </source>
</evidence>
<evidence type="ECO:0000256" key="3">
    <source>
        <dbReference type="ARBA" id="ARBA00008085"/>
    </source>
</evidence>
<evidence type="ECO:0000256" key="6">
    <source>
        <dbReference type="HAMAP-Rule" id="MF_00223"/>
    </source>
</evidence>
<comment type="similarity">
    <text evidence="3 6">Belongs to the GTP cyclohydrolase I family.</text>
</comment>
<feature type="binding site" evidence="6">
    <location>
        <position position="177"/>
    </location>
    <ligand>
        <name>Zn(2+)</name>
        <dbReference type="ChEBI" id="CHEBI:29105"/>
    </ligand>
</feature>
<dbReference type="NCBIfam" id="NF006826">
    <property type="entry name" value="PRK09347.1-3"/>
    <property type="match status" value="1"/>
</dbReference>
<dbReference type="GO" id="GO:0006729">
    <property type="term" value="P:tetrahydrobiopterin biosynthetic process"/>
    <property type="evidence" value="ECO:0007669"/>
    <property type="project" value="TreeGrafter"/>
</dbReference>
<accession>A0A5C6V0G9</accession>
<dbReference type="FunFam" id="3.30.1130.10:FF:000001">
    <property type="entry name" value="GTP cyclohydrolase 1"/>
    <property type="match status" value="1"/>
</dbReference>
<dbReference type="EC" id="3.5.4.16" evidence="6"/>
<keyword evidence="5 6" id="KW-0378">Hydrolase</keyword>
<dbReference type="PANTHER" id="PTHR11109">
    <property type="entry name" value="GTP CYCLOHYDROLASE I"/>
    <property type="match status" value="1"/>
</dbReference>
<keyword evidence="6" id="KW-0862">Zinc</keyword>
<dbReference type="NCBIfam" id="TIGR00063">
    <property type="entry name" value="folE"/>
    <property type="match status" value="1"/>
</dbReference>
<feature type="binding site" evidence="6">
    <location>
        <position position="106"/>
    </location>
    <ligand>
        <name>Zn(2+)</name>
        <dbReference type="ChEBI" id="CHEBI:29105"/>
    </ligand>
</feature>
<dbReference type="GO" id="GO:0003934">
    <property type="term" value="F:GTP cyclohydrolase I activity"/>
    <property type="evidence" value="ECO:0007669"/>
    <property type="project" value="UniProtKB-UniRule"/>
</dbReference>
<dbReference type="Gene3D" id="3.30.1130.10">
    <property type="match status" value="1"/>
</dbReference>
<dbReference type="Pfam" id="PF01227">
    <property type="entry name" value="GTP_cyclohydroI"/>
    <property type="match status" value="1"/>
</dbReference>